<sequence>MVEVLCDIDGPLAWGNQQSLFQTYDDYFKLNLSKEQLKTVNSIDEFEALPEMVAFKSRVGPVKYNFLKQVVVLDPQLLRSANVISDAVEGVNLLATHGQAGYCTARRGMNERWTADVKKATRAWLQDKSFPHYKRVTFCEGPEGKLAFIASKLIASPQHIIVLIDDLYEKMICLFKTLADQEQEVLSQRFILGAYGSGPCATFDIPFKVIPLHSWKDADAFVCELKGCSLWHTKRKKMRERRNMSKK</sequence>
<protein>
    <submittedName>
        <fullName evidence="1">Uncharacterized protein</fullName>
    </submittedName>
</protein>
<evidence type="ECO:0000313" key="2">
    <source>
        <dbReference type="Proteomes" id="UP000322530"/>
    </source>
</evidence>
<dbReference type="Proteomes" id="UP000322530">
    <property type="component" value="Unassembled WGS sequence"/>
</dbReference>
<dbReference type="EMBL" id="BIXY01000066">
    <property type="protein sequence ID" value="GCF10289.1"/>
    <property type="molecule type" value="Genomic_DNA"/>
</dbReference>
<comment type="caution">
    <text evidence="1">The sequence shown here is derived from an EMBL/GenBank/DDBJ whole genome shotgun (WGS) entry which is preliminary data.</text>
</comment>
<evidence type="ECO:0000313" key="1">
    <source>
        <dbReference type="EMBL" id="GCF10289.1"/>
    </source>
</evidence>
<proteinExistence type="predicted"/>
<reference evidence="1 2" key="1">
    <citation type="submission" date="2019-01" db="EMBL/GenBank/DDBJ databases">
        <title>Draft genome sequence of Dictyobacter sp. Uno17.</title>
        <authorList>
            <person name="Wang C.M."/>
            <person name="Zheng Y."/>
            <person name="Sakai Y."/>
            <person name="Abe K."/>
            <person name="Yokota A."/>
            <person name="Yabe S."/>
        </authorList>
    </citation>
    <scope>NUCLEOTIDE SEQUENCE [LARGE SCALE GENOMIC DNA]</scope>
    <source>
        <strain evidence="1 2">Uno17</strain>
    </source>
</reference>
<organism evidence="1 2">
    <name type="scientific">Dictyobacter arantiisoli</name>
    <dbReference type="NCBI Taxonomy" id="2014874"/>
    <lineage>
        <taxon>Bacteria</taxon>
        <taxon>Bacillati</taxon>
        <taxon>Chloroflexota</taxon>
        <taxon>Ktedonobacteria</taxon>
        <taxon>Ktedonobacterales</taxon>
        <taxon>Dictyobacteraceae</taxon>
        <taxon>Dictyobacter</taxon>
    </lineage>
</organism>
<name>A0A5A5TGY5_9CHLR</name>
<keyword evidence="2" id="KW-1185">Reference proteome</keyword>
<dbReference type="RefSeq" id="WP_149403180.1">
    <property type="nucleotide sequence ID" value="NZ_BIXY01000066.1"/>
</dbReference>
<gene>
    <name evidence="1" type="ORF">KDI_38530</name>
</gene>
<dbReference type="OrthoDB" id="156618at2"/>
<accession>A0A5A5TGY5</accession>
<dbReference type="AlphaFoldDB" id="A0A5A5TGY5"/>